<keyword evidence="2" id="KW-1133">Transmembrane helix</keyword>
<dbReference type="PANTHER" id="PTHR44757:SF2">
    <property type="entry name" value="BIOFILM ARCHITECTURE MAINTENANCE PROTEIN MBAA"/>
    <property type="match status" value="1"/>
</dbReference>
<evidence type="ECO:0000256" key="1">
    <source>
        <dbReference type="PROSITE-ProRule" id="PRU00169"/>
    </source>
</evidence>
<dbReference type="SUPFAM" id="SSF55785">
    <property type="entry name" value="PYP-like sensor domain (PAS domain)"/>
    <property type="match status" value="2"/>
</dbReference>
<feature type="domain" description="PAC" evidence="5">
    <location>
        <begin position="586"/>
        <end position="638"/>
    </location>
</feature>
<accession>A0A497XAV3</accession>
<dbReference type="Pfam" id="PF00672">
    <property type="entry name" value="HAMP"/>
    <property type="match status" value="1"/>
</dbReference>
<evidence type="ECO:0000259" key="6">
    <source>
        <dbReference type="PROSITE" id="PS50883"/>
    </source>
</evidence>
<dbReference type="InterPro" id="IPR000014">
    <property type="entry name" value="PAS"/>
</dbReference>
<dbReference type="SMART" id="SM00091">
    <property type="entry name" value="PAS"/>
    <property type="match status" value="2"/>
</dbReference>
<dbReference type="CDD" id="cd00130">
    <property type="entry name" value="PAS"/>
    <property type="match status" value="2"/>
</dbReference>
<feature type="domain" description="PAS" evidence="4">
    <location>
        <begin position="510"/>
        <end position="583"/>
    </location>
</feature>
<reference evidence="9 10" key="1">
    <citation type="submission" date="2018-10" db="EMBL/GenBank/DDBJ databases">
        <title>Genomic Encyclopedia of Type Strains, Phase IV (KMG-IV): sequencing the most valuable type-strain genomes for metagenomic binning, comparative biology and taxonomic classification.</title>
        <authorList>
            <person name="Goeker M."/>
        </authorList>
    </citation>
    <scope>NUCLEOTIDE SEQUENCE [LARGE SCALE GENOMIC DNA]</scope>
    <source>
        <strain evidence="9 10">DSM 26916</strain>
    </source>
</reference>
<dbReference type="Pfam" id="PF00563">
    <property type="entry name" value="EAL"/>
    <property type="match status" value="1"/>
</dbReference>
<dbReference type="InterPro" id="IPR003660">
    <property type="entry name" value="HAMP_dom"/>
</dbReference>
<evidence type="ECO:0000256" key="2">
    <source>
        <dbReference type="SAM" id="Phobius"/>
    </source>
</evidence>
<dbReference type="OrthoDB" id="9813903at2"/>
<dbReference type="SMART" id="SM00304">
    <property type="entry name" value="HAMP"/>
    <property type="match status" value="1"/>
</dbReference>
<evidence type="ECO:0000259" key="5">
    <source>
        <dbReference type="PROSITE" id="PS50113"/>
    </source>
</evidence>
<sequence>MPTFSLSRKFLAVALGVLTLWCVDFAVFYRTLGEHHHIDEQVNAIGRMRMLAQKVAYRCAVEGAAPGLHQAEVAGMLETWEHSLTSLERGGEVFGAALQAADDGQRGRLHALRARFEGWRDEIRGAMALTAAGRSGACLEPRITGATDDIVQAIDAFLGDASRRVRNEENQTWWIVATLIAINLLLIVVGLLAVRRHLVQPLRSLAQLSGEYARGRFERRMDFAAADEIGDLSQAFNRMAEQTMSDLAQLRKLSQAVSHSAAGVVITDARAHIEYANPRWCEMTGYAADEVLGANPRIVQSGQTPPETYEQMWVALLETGVWRGEFLNRRKNGELIWMLQNISTVLDERGDVAGFVSVSIDMTEYRRALQEVSRINRMLRLLSSCNEALIHATDERSFIDTTLHQIVELGGYAAAGVLCHVDGNGGGMVVGQAGAWCEDDAVADVSARPEMIALSLVQNGSVRGELRLRQAVAEPLQVEELRLLHELSADLAFGIASQRLAAAKRIAEDSLRLRERAIDSSANAIMIAELSVAGLRLSYVNSAFERMTGYGRADALGRDPDFLLGAAAEQIGSGEIRDALREKREARAQLRLVRSDGTTFWSEMFVSPVAAEAGDVSHFLLVLNDVSERVAYEEELARQTNYDALTGLANRNLLADRLGLAVVQAQRRGHMAAVAVIDIDHFKYVNDGIGHGIGDRLLQEVARRLSGYVRHGDTVARMASDEFVVVLSEVADEGYVSEVLERIQKLIAAPLVFDEHELLLTCSIGVGLFPRDGGDAATLLQNADAAMHRAKAAGRNQFQFFTADINRAVGARLALEKQLRRAVEADQLRLHLQPQVDLQSGAIVGAEALVRWQHPEHGLLEPDRFIPLAEDTGLIVPIGEWVLDAACTLASAWNREGLPRANVAVNLSARQFRQKNLIPLVREALAVNELDADQLELEVTESMVMDDVVEAAAILGELKAIGVRLSLDDFGTGYSSLAYLKRFPIDTLKLDRSFIRDLTVDAEDAAIVRAVLSMSRSLNLKVVAEGVEDAAQLGFLVTQRCDLIQGYYFSPPVPAGDFTSLLRSGRRLAPDYRLGRAAILVVDDDPLSRGALCAVLEESGFAVSEATRGEEALAVLERQPVNMVIADYFMPGMTGTDLLAKVHERRPDVVRVLMSGRAEVPMLLEAVNRGAISRFLAKPWAIDDVRTTVEEALGGMSVWRA</sequence>
<dbReference type="InterPro" id="IPR000160">
    <property type="entry name" value="GGDEF_dom"/>
</dbReference>
<organism evidence="9 10">
    <name type="scientific">Sulfurisoma sediminicola</name>
    <dbReference type="NCBI Taxonomy" id="1381557"/>
    <lineage>
        <taxon>Bacteria</taxon>
        <taxon>Pseudomonadati</taxon>
        <taxon>Pseudomonadota</taxon>
        <taxon>Betaproteobacteria</taxon>
        <taxon>Nitrosomonadales</taxon>
        <taxon>Sterolibacteriaceae</taxon>
        <taxon>Sulfurisoma</taxon>
    </lineage>
</organism>
<keyword evidence="2" id="KW-0472">Membrane</keyword>
<feature type="domain" description="Response regulatory" evidence="3">
    <location>
        <begin position="1078"/>
        <end position="1193"/>
    </location>
</feature>
<dbReference type="InterPro" id="IPR011006">
    <property type="entry name" value="CheY-like_superfamily"/>
</dbReference>
<dbReference type="NCBIfam" id="TIGR00229">
    <property type="entry name" value="sensory_box"/>
    <property type="match status" value="2"/>
</dbReference>
<keyword evidence="2" id="KW-0812">Transmembrane</keyword>
<dbReference type="InterPro" id="IPR001789">
    <property type="entry name" value="Sig_transdc_resp-reg_receiver"/>
</dbReference>
<dbReference type="GO" id="GO:0016020">
    <property type="term" value="C:membrane"/>
    <property type="evidence" value="ECO:0007669"/>
    <property type="project" value="InterPro"/>
</dbReference>
<proteinExistence type="predicted"/>
<dbReference type="CDD" id="cd17569">
    <property type="entry name" value="REC_HupR-like"/>
    <property type="match status" value="1"/>
</dbReference>
<dbReference type="SUPFAM" id="SSF141868">
    <property type="entry name" value="EAL domain-like"/>
    <property type="match status" value="1"/>
</dbReference>
<keyword evidence="10" id="KW-1185">Reference proteome</keyword>
<dbReference type="SMART" id="SM00086">
    <property type="entry name" value="PAC"/>
    <property type="match status" value="2"/>
</dbReference>
<dbReference type="NCBIfam" id="TIGR00254">
    <property type="entry name" value="GGDEF"/>
    <property type="match status" value="1"/>
</dbReference>
<dbReference type="SUPFAM" id="SSF55073">
    <property type="entry name" value="Nucleotide cyclase"/>
    <property type="match status" value="1"/>
</dbReference>
<dbReference type="Gene3D" id="3.40.50.2300">
    <property type="match status" value="1"/>
</dbReference>
<dbReference type="EMBL" id="RCCI01000007">
    <property type="protein sequence ID" value="RLJ62756.1"/>
    <property type="molecule type" value="Genomic_DNA"/>
</dbReference>
<feature type="modified residue" description="4-aspartylphosphate" evidence="1">
    <location>
        <position position="1127"/>
    </location>
</feature>
<evidence type="ECO:0000259" key="4">
    <source>
        <dbReference type="PROSITE" id="PS50112"/>
    </source>
</evidence>
<dbReference type="SMART" id="SM00448">
    <property type="entry name" value="REC"/>
    <property type="match status" value="1"/>
</dbReference>
<dbReference type="PROSITE" id="PS50112">
    <property type="entry name" value="PAS"/>
    <property type="match status" value="2"/>
</dbReference>
<feature type="transmembrane region" description="Helical" evidence="2">
    <location>
        <begin position="173"/>
        <end position="194"/>
    </location>
</feature>
<dbReference type="CDD" id="cd06225">
    <property type="entry name" value="HAMP"/>
    <property type="match status" value="1"/>
</dbReference>
<feature type="domain" description="PAC" evidence="5">
    <location>
        <begin position="322"/>
        <end position="374"/>
    </location>
</feature>
<feature type="domain" description="PAS" evidence="4">
    <location>
        <begin position="249"/>
        <end position="293"/>
    </location>
</feature>
<dbReference type="SMART" id="SM00052">
    <property type="entry name" value="EAL"/>
    <property type="match status" value="1"/>
</dbReference>
<dbReference type="InterPro" id="IPR001633">
    <property type="entry name" value="EAL_dom"/>
</dbReference>
<dbReference type="PROSITE" id="PS50887">
    <property type="entry name" value="GGDEF"/>
    <property type="match status" value="1"/>
</dbReference>
<feature type="domain" description="HAMP" evidence="7">
    <location>
        <begin position="196"/>
        <end position="248"/>
    </location>
</feature>
<evidence type="ECO:0000259" key="8">
    <source>
        <dbReference type="PROSITE" id="PS50887"/>
    </source>
</evidence>
<dbReference type="PROSITE" id="PS50883">
    <property type="entry name" value="EAL"/>
    <property type="match status" value="1"/>
</dbReference>
<dbReference type="InterPro" id="IPR035965">
    <property type="entry name" value="PAS-like_dom_sf"/>
</dbReference>
<dbReference type="InterPro" id="IPR001610">
    <property type="entry name" value="PAC"/>
</dbReference>
<dbReference type="Gene3D" id="3.30.450.20">
    <property type="entry name" value="PAS domain"/>
    <property type="match status" value="2"/>
</dbReference>
<name>A0A497XAV3_9PROT</name>
<protein>
    <submittedName>
        <fullName evidence="9">PAS domain S-box-containing protein/diguanylate cyclase (GGDEF)-like protein</fullName>
    </submittedName>
</protein>
<dbReference type="GO" id="GO:0000160">
    <property type="term" value="P:phosphorelay signal transduction system"/>
    <property type="evidence" value="ECO:0007669"/>
    <property type="project" value="InterPro"/>
</dbReference>
<dbReference type="Pfam" id="PF00072">
    <property type="entry name" value="Response_reg"/>
    <property type="match status" value="1"/>
</dbReference>
<gene>
    <name evidence="9" type="ORF">DFR35_2572</name>
</gene>
<comment type="caution">
    <text evidence="9">The sequence shown here is derived from an EMBL/GenBank/DDBJ whole genome shotgun (WGS) entry which is preliminary data.</text>
</comment>
<dbReference type="CDD" id="cd01948">
    <property type="entry name" value="EAL"/>
    <property type="match status" value="1"/>
</dbReference>
<evidence type="ECO:0000313" key="10">
    <source>
        <dbReference type="Proteomes" id="UP000268908"/>
    </source>
</evidence>
<dbReference type="Proteomes" id="UP000268908">
    <property type="component" value="Unassembled WGS sequence"/>
</dbReference>
<dbReference type="InterPro" id="IPR035919">
    <property type="entry name" value="EAL_sf"/>
</dbReference>
<dbReference type="Gene3D" id="3.30.70.270">
    <property type="match status" value="1"/>
</dbReference>
<evidence type="ECO:0000259" key="7">
    <source>
        <dbReference type="PROSITE" id="PS50885"/>
    </source>
</evidence>
<dbReference type="Pfam" id="PF00990">
    <property type="entry name" value="GGDEF"/>
    <property type="match status" value="1"/>
</dbReference>
<dbReference type="PANTHER" id="PTHR44757">
    <property type="entry name" value="DIGUANYLATE CYCLASE DGCP"/>
    <property type="match status" value="1"/>
</dbReference>
<dbReference type="Pfam" id="PF13426">
    <property type="entry name" value="PAS_9"/>
    <property type="match status" value="2"/>
</dbReference>
<dbReference type="AlphaFoldDB" id="A0A497XAV3"/>
<dbReference type="PROSITE" id="PS50110">
    <property type="entry name" value="RESPONSE_REGULATORY"/>
    <property type="match status" value="1"/>
</dbReference>
<dbReference type="InterPro" id="IPR029787">
    <property type="entry name" value="Nucleotide_cyclase"/>
</dbReference>
<feature type="domain" description="GGDEF" evidence="8">
    <location>
        <begin position="670"/>
        <end position="803"/>
    </location>
</feature>
<dbReference type="Gene3D" id="6.10.340.10">
    <property type="match status" value="1"/>
</dbReference>
<evidence type="ECO:0000259" key="3">
    <source>
        <dbReference type="PROSITE" id="PS50110"/>
    </source>
</evidence>
<dbReference type="SMART" id="SM00267">
    <property type="entry name" value="GGDEF"/>
    <property type="match status" value="1"/>
</dbReference>
<feature type="domain" description="EAL" evidence="6">
    <location>
        <begin position="812"/>
        <end position="1066"/>
    </location>
</feature>
<dbReference type="InterPro" id="IPR000700">
    <property type="entry name" value="PAS-assoc_C"/>
</dbReference>
<dbReference type="Gene3D" id="3.20.20.450">
    <property type="entry name" value="EAL domain"/>
    <property type="match status" value="1"/>
</dbReference>
<dbReference type="SUPFAM" id="SSF52172">
    <property type="entry name" value="CheY-like"/>
    <property type="match status" value="1"/>
</dbReference>
<dbReference type="RefSeq" id="WP_121243051.1">
    <property type="nucleotide sequence ID" value="NZ_BHVV01000008.1"/>
</dbReference>
<dbReference type="FunFam" id="3.20.20.450:FF:000001">
    <property type="entry name" value="Cyclic di-GMP phosphodiesterase yahA"/>
    <property type="match status" value="1"/>
</dbReference>
<dbReference type="InterPro" id="IPR052155">
    <property type="entry name" value="Biofilm_reg_signaling"/>
</dbReference>
<dbReference type="InterPro" id="IPR043128">
    <property type="entry name" value="Rev_trsase/Diguanyl_cyclase"/>
</dbReference>
<keyword evidence="1" id="KW-0597">Phosphoprotein</keyword>
<dbReference type="CDD" id="cd01949">
    <property type="entry name" value="GGDEF"/>
    <property type="match status" value="1"/>
</dbReference>
<dbReference type="SUPFAM" id="SSF158472">
    <property type="entry name" value="HAMP domain-like"/>
    <property type="match status" value="1"/>
</dbReference>
<evidence type="ECO:0000313" key="9">
    <source>
        <dbReference type="EMBL" id="RLJ62756.1"/>
    </source>
</evidence>
<dbReference type="PROSITE" id="PS50885">
    <property type="entry name" value="HAMP"/>
    <property type="match status" value="1"/>
</dbReference>
<dbReference type="PROSITE" id="PS50113">
    <property type="entry name" value="PAC"/>
    <property type="match status" value="2"/>
</dbReference>